<feature type="domain" description="Ketosynthase family 3 (KS3)" evidence="4">
    <location>
        <begin position="14"/>
        <end position="352"/>
    </location>
</feature>
<organism evidence="5 6">
    <name type="scientific">Chitinophaga eiseniae</name>
    <dbReference type="NCBI Taxonomy" id="634771"/>
    <lineage>
        <taxon>Bacteria</taxon>
        <taxon>Pseudomonadati</taxon>
        <taxon>Bacteroidota</taxon>
        <taxon>Chitinophagia</taxon>
        <taxon>Chitinophagales</taxon>
        <taxon>Chitinophagaceae</taxon>
        <taxon>Chitinophaga</taxon>
    </lineage>
</organism>
<dbReference type="EMBL" id="FUWZ01000017">
    <property type="protein sequence ID" value="SKA48722.1"/>
    <property type="molecule type" value="Genomic_DNA"/>
</dbReference>
<proteinExistence type="predicted"/>
<evidence type="ECO:0000259" key="4">
    <source>
        <dbReference type="PROSITE" id="PS52004"/>
    </source>
</evidence>
<feature type="non-terminal residue" evidence="5">
    <location>
        <position position="352"/>
    </location>
</feature>
<evidence type="ECO:0000256" key="2">
    <source>
        <dbReference type="ARBA" id="ARBA00022553"/>
    </source>
</evidence>
<dbReference type="GO" id="GO:0004315">
    <property type="term" value="F:3-oxoacyl-[acyl-carrier-protein] synthase activity"/>
    <property type="evidence" value="ECO:0007669"/>
    <property type="project" value="InterPro"/>
</dbReference>
<dbReference type="SUPFAM" id="SSF53901">
    <property type="entry name" value="Thiolase-like"/>
    <property type="match status" value="1"/>
</dbReference>
<dbReference type="PANTHER" id="PTHR43775">
    <property type="entry name" value="FATTY ACID SYNTHASE"/>
    <property type="match status" value="1"/>
</dbReference>
<accession>A0A1T4U7I7</accession>
<gene>
    <name evidence="5" type="ORF">SAMN04488128_1171</name>
</gene>
<dbReference type="GO" id="GO:0006633">
    <property type="term" value="P:fatty acid biosynthetic process"/>
    <property type="evidence" value="ECO:0007669"/>
    <property type="project" value="InterPro"/>
</dbReference>
<dbReference type="AlphaFoldDB" id="A0A1T4U7I7"/>
<evidence type="ECO:0000313" key="6">
    <source>
        <dbReference type="Proteomes" id="UP000190367"/>
    </source>
</evidence>
<dbReference type="InterPro" id="IPR016039">
    <property type="entry name" value="Thiolase-like"/>
</dbReference>
<keyword evidence="1" id="KW-0596">Phosphopantetheine</keyword>
<keyword evidence="6" id="KW-1185">Reference proteome</keyword>
<dbReference type="SMART" id="SM00825">
    <property type="entry name" value="PKS_KS"/>
    <property type="match status" value="1"/>
</dbReference>
<dbReference type="PROSITE" id="PS52004">
    <property type="entry name" value="KS3_2"/>
    <property type="match status" value="1"/>
</dbReference>
<dbReference type="Gene3D" id="3.40.47.10">
    <property type="match status" value="1"/>
</dbReference>
<keyword evidence="2" id="KW-0597">Phosphoprotein</keyword>
<dbReference type="Proteomes" id="UP000190367">
    <property type="component" value="Unassembled WGS sequence"/>
</dbReference>
<evidence type="ECO:0000256" key="1">
    <source>
        <dbReference type="ARBA" id="ARBA00022450"/>
    </source>
</evidence>
<dbReference type="GO" id="GO:0005886">
    <property type="term" value="C:plasma membrane"/>
    <property type="evidence" value="ECO:0007669"/>
    <property type="project" value="TreeGrafter"/>
</dbReference>
<reference evidence="6" key="1">
    <citation type="submission" date="2017-02" db="EMBL/GenBank/DDBJ databases">
        <authorList>
            <person name="Varghese N."/>
            <person name="Submissions S."/>
        </authorList>
    </citation>
    <scope>NUCLEOTIDE SEQUENCE [LARGE SCALE GENOMIC DNA]</scope>
    <source>
        <strain evidence="6">DSM 22224</strain>
    </source>
</reference>
<dbReference type="InterPro" id="IPR014031">
    <property type="entry name" value="Ketoacyl_synth_C"/>
</dbReference>
<dbReference type="RefSeq" id="WP_143313370.1">
    <property type="nucleotide sequence ID" value="NZ_FUWZ01000017.1"/>
</dbReference>
<sequence length="352" mass="38094">MTQHKLSDAKKYTGLEVAVVGMSGRFPGAPDLAAFWDNLRHGVESVCFFSEEELIADGRNPDVVRRPDYVGANAYMGDKEYFDAPFFNYRPDEAALMDPQIRLFHECVWNAIEDAGYDPNSPSFKAGLFAGASCNVNWELYAQLVNREGLVDEYSASLLRNANFMATMTSYALNLRGPSVFMDTACSTSLVAIHMACKSLLMGECNVAIAGGASVKNRSKEGYIYQEGMITSRDGHCRAFDEASSGTVAGDGVGVVVLKTLKNALLDKDHIYAIIKGTGINNDGSTKVGYTAPSIDGQTEAILMAQKWAGVAPDSISFVETHGTGTHLGDPIEIEALRRVFGNSSRQYCALG</sequence>
<dbReference type="PANTHER" id="PTHR43775:SF37">
    <property type="entry name" value="SI:DKEY-61P9.11"/>
    <property type="match status" value="1"/>
</dbReference>
<evidence type="ECO:0000256" key="3">
    <source>
        <dbReference type="ARBA" id="ARBA00022679"/>
    </source>
</evidence>
<dbReference type="PROSITE" id="PS00606">
    <property type="entry name" value="KS3_1"/>
    <property type="match status" value="1"/>
</dbReference>
<protein>
    <submittedName>
        <fullName evidence="5">Beta-ketoacyl synthase, C-terminal domain</fullName>
    </submittedName>
</protein>
<dbReference type="STRING" id="634771.SAMN04488128_1171"/>
<dbReference type="InterPro" id="IPR020841">
    <property type="entry name" value="PKS_Beta-ketoAc_synthase_dom"/>
</dbReference>
<dbReference type="Pfam" id="PF00109">
    <property type="entry name" value="ketoacyl-synt"/>
    <property type="match status" value="1"/>
</dbReference>
<evidence type="ECO:0000313" key="5">
    <source>
        <dbReference type="EMBL" id="SKA48722.1"/>
    </source>
</evidence>
<dbReference type="InterPro" id="IPR018201">
    <property type="entry name" value="Ketoacyl_synth_AS"/>
</dbReference>
<dbReference type="CDD" id="cd00833">
    <property type="entry name" value="PKS"/>
    <property type="match status" value="1"/>
</dbReference>
<dbReference type="GO" id="GO:0005737">
    <property type="term" value="C:cytoplasm"/>
    <property type="evidence" value="ECO:0007669"/>
    <property type="project" value="TreeGrafter"/>
</dbReference>
<name>A0A1T4U7I7_9BACT</name>
<keyword evidence="3" id="KW-0808">Transferase</keyword>
<dbReference type="InterPro" id="IPR050091">
    <property type="entry name" value="PKS_NRPS_Biosynth_Enz"/>
</dbReference>
<dbReference type="InterPro" id="IPR014030">
    <property type="entry name" value="Ketoacyl_synth_N"/>
</dbReference>
<dbReference type="GO" id="GO:0004312">
    <property type="term" value="F:fatty acid synthase activity"/>
    <property type="evidence" value="ECO:0007669"/>
    <property type="project" value="TreeGrafter"/>
</dbReference>
<dbReference type="GO" id="GO:0071770">
    <property type="term" value="P:DIM/DIP cell wall layer assembly"/>
    <property type="evidence" value="ECO:0007669"/>
    <property type="project" value="TreeGrafter"/>
</dbReference>
<dbReference type="Pfam" id="PF02801">
    <property type="entry name" value="Ketoacyl-synt_C"/>
    <property type="match status" value="1"/>
</dbReference>